<evidence type="ECO:0000259" key="6">
    <source>
        <dbReference type="Pfam" id="PF25469"/>
    </source>
</evidence>
<comment type="caution">
    <text evidence="7">The sequence shown here is derived from an EMBL/GenBank/DDBJ whole genome shotgun (WGS) entry which is preliminary data.</text>
</comment>
<feature type="domain" description="Nephrocystin 3-like N-terminal" evidence="5">
    <location>
        <begin position="385"/>
        <end position="519"/>
    </location>
</feature>
<evidence type="ECO:0000259" key="3">
    <source>
        <dbReference type="Pfam" id="PF13271"/>
    </source>
</evidence>
<keyword evidence="1" id="KW-0853">WD repeat</keyword>
<dbReference type="Gene3D" id="3.40.50.300">
    <property type="entry name" value="P-loop containing nucleotide triphosphate hydrolases"/>
    <property type="match status" value="1"/>
</dbReference>
<dbReference type="PANTHER" id="PTHR19871:SF14">
    <property type="entry name" value="DUF4062 DOMAIN-CONTAINING PROTEIN"/>
    <property type="match status" value="1"/>
</dbReference>
<evidence type="ECO:0000313" key="8">
    <source>
        <dbReference type="Proteomes" id="UP000078046"/>
    </source>
</evidence>
<dbReference type="SUPFAM" id="SSF52540">
    <property type="entry name" value="P-loop containing nucleoside triphosphate hydrolases"/>
    <property type="match status" value="1"/>
</dbReference>
<dbReference type="InterPro" id="IPR052752">
    <property type="entry name" value="NACHT-WD_repeat"/>
</dbReference>
<dbReference type="OrthoDB" id="2325716at2759"/>
<feature type="domain" description="DUF4062" evidence="3">
    <location>
        <begin position="29"/>
        <end position="116"/>
    </location>
</feature>
<dbReference type="InterPro" id="IPR057588">
    <property type="entry name" value="NWD1/2-like_WH"/>
</dbReference>
<organism evidence="7 8">
    <name type="scientific">Intoshia linei</name>
    <dbReference type="NCBI Taxonomy" id="1819745"/>
    <lineage>
        <taxon>Eukaryota</taxon>
        <taxon>Metazoa</taxon>
        <taxon>Spiralia</taxon>
        <taxon>Lophotrochozoa</taxon>
        <taxon>Mesozoa</taxon>
        <taxon>Orthonectida</taxon>
        <taxon>Rhopaluridae</taxon>
        <taxon>Intoshia</taxon>
    </lineage>
</organism>
<gene>
    <name evidence="7" type="ORF">A3Q56_05012</name>
</gene>
<protein>
    <submittedName>
        <fullName evidence="7">Leucine-rich repeat and WD repeat-containing protein</fullName>
    </submittedName>
</protein>
<dbReference type="EMBL" id="LWCA01000705">
    <property type="protein sequence ID" value="OAF67265.1"/>
    <property type="molecule type" value="Genomic_DNA"/>
</dbReference>
<dbReference type="InterPro" id="IPR036322">
    <property type="entry name" value="WD40_repeat_dom_sf"/>
</dbReference>
<feature type="domain" description="NWD1/2-like winged helix-turn-helix" evidence="6">
    <location>
        <begin position="644"/>
        <end position="751"/>
    </location>
</feature>
<dbReference type="InterPro" id="IPR056884">
    <property type="entry name" value="NPHP3-like_N"/>
</dbReference>
<reference evidence="7 8" key="1">
    <citation type="submission" date="2016-04" db="EMBL/GenBank/DDBJ databases">
        <title>The genome of Intoshia linei affirms orthonectids as highly simplified spiralians.</title>
        <authorList>
            <person name="Mikhailov K.V."/>
            <person name="Slusarev G.S."/>
            <person name="Nikitin M.A."/>
            <person name="Logacheva M.D."/>
            <person name="Penin A."/>
            <person name="Aleoshin V."/>
            <person name="Panchin Y.V."/>
        </authorList>
    </citation>
    <scope>NUCLEOTIDE SEQUENCE [LARGE SCALE GENOMIC DNA]</scope>
    <source>
        <strain evidence="7">Intl2013</strain>
        <tissue evidence="7">Whole animal</tissue>
    </source>
</reference>
<dbReference type="InterPro" id="IPR025139">
    <property type="entry name" value="DUF4062"/>
</dbReference>
<accession>A0A177AZ36</accession>
<dbReference type="SUPFAM" id="SSF82171">
    <property type="entry name" value="DPP6 N-terminal domain-like"/>
    <property type="match status" value="1"/>
</dbReference>
<dbReference type="Pfam" id="PF23586">
    <property type="entry name" value="Beta-prop_NWD2_C"/>
    <property type="match status" value="2"/>
</dbReference>
<feature type="domain" description="NWD2 C-terminal beta-propeller" evidence="4">
    <location>
        <begin position="1543"/>
        <end position="1686"/>
    </location>
</feature>
<keyword evidence="2" id="KW-0677">Repeat</keyword>
<name>A0A177AZ36_9BILA</name>
<dbReference type="Pfam" id="PF25469">
    <property type="entry name" value="WHD_NWD1"/>
    <property type="match status" value="1"/>
</dbReference>
<dbReference type="InterPro" id="IPR015943">
    <property type="entry name" value="WD40/YVTN_repeat-like_dom_sf"/>
</dbReference>
<evidence type="ECO:0000259" key="5">
    <source>
        <dbReference type="Pfam" id="PF24883"/>
    </source>
</evidence>
<evidence type="ECO:0000259" key="4">
    <source>
        <dbReference type="Pfam" id="PF23586"/>
    </source>
</evidence>
<dbReference type="PANTHER" id="PTHR19871">
    <property type="entry name" value="BETA TRANSDUCIN-RELATED PROTEIN"/>
    <property type="match status" value="1"/>
</dbReference>
<dbReference type="Pfam" id="PF24883">
    <property type="entry name" value="NPHP3_N"/>
    <property type="match status" value="1"/>
</dbReference>
<dbReference type="SUPFAM" id="SSF50978">
    <property type="entry name" value="WD40 repeat-like"/>
    <property type="match status" value="1"/>
</dbReference>
<evidence type="ECO:0000256" key="1">
    <source>
        <dbReference type="ARBA" id="ARBA00022574"/>
    </source>
</evidence>
<keyword evidence="8" id="KW-1185">Reference proteome</keyword>
<dbReference type="InterPro" id="IPR056534">
    <property type="entry name" value="Beta-prop_NWD2_C"/>
</dbReference>
<evidence type="ECO:0000313" key="7">
    <source>
        <dbReference type="EMBL" id="OAF67265.1"/>
    </source>
</evidence>
<sequence length="1881" mass="216659">MVDDYAIQIKRILEGHLKKLPTLNSKIVRIFTSSTFTDTKHERNALIEKVYPRVKEFCRVNYGIDFQVVDMRWGVRDEATDDHMTADICLNEIKNCQRLSIGPNFVLFSGQKYGYRPLLRIINSVEFDNILDFTVNYPDDCQLLNTWYKLDENSFPSVYVLQPVSSILTNFNNKRSEKKMQIDCDKWWHIMNKMSFILRRGVLFLKLSRKIDKESMLNYFISVTEREIRCGILEVDEPNDNCLVYKRDIEKIENVGSVFTRNFLDYTGNYINTESQRLMNKLRNVTLTNVLSKDNIYNFSIDWFSPEGINPSHHEEYLQVFCKHFYFKMIEMISLNYKKVNHLEYHTSCSEILQHLHIAKEIITKFCGRYEIFDNIKEYLLNCSNAPFCIYGPSGAGKTSIIGKLMALIREWFIGKSHAFVIVRFLGTTPDSSSIIPLLSSICEQLLLVFRDVYMLELDEKFKTKTKQPIINEIRSVLNSTIPDNSVELIIFFERLLDLAKQDRPVIILLDAVDQLTNNFSAHHMGWLPIKLPPHVKIIVSTDIDSNNILKVLRVLIKDNDQFEFISDLGESLSIEIIKKWLNDNSRKLTEPQWVICCDMVKKCNNALFIKLLFDRINNWHSYNLLDSPENKTLFESPNVATMIRVLFEQLENKHGKIIVSRTLAYITASRSGLSEIEIEDILSLDDKILNDVFQYHLPPVRRIPSLLSKRIQNDLIQYLTEREVDGITILNWYHKQFTHATREIYLSNENVGFSLHNILADYFLGTWANGVKKPFKYNLRQMERFNLKESTGMADRAVSTQPLCFILEHNDKCKVQFNLRKISELPYHLIISGRFNELNDHVVFNLPFLFVKLTSVSLHSLLSDFDDSLALHYNRSVQLLTSALRLSSSLITRCPRMLGCHIVGRLLPYYNQFDNIRKLIDQCYSEVGISINAFCPYHRYLHTPGGPIQFSFEQHRLAPFGMAIMKSIDSKDDSILQLVSISNVIFIWNIASGELLKEISLNIDAAIMQNLIISPNECYISSYSNLNHLIALDMRTFKIFNLKFKCSGKIIGSTMNNKYIVTWSEKYWCIYSIEKEFECVFDETISESYFSINTIVLHRVNGISNTSIVYNNTVGKYGELDKPVTISILPVAENLNDASKPLVTMNTFVFSKIIQGKFPYIRLFCCLLHQDYNIYSFSYSITKGNSYKWNTKTLFYENAKQLYSMCLSEDGLFLVTTYSIGFQIFSLADVLQNFEITTATSPLVNCLLPIDVRNFSNKVSVSKNVLFTKDNEYFVVSNKKNIYIWKLELNKKSKKNTIHSIVTLEDHYSRIITLLPAICRNVNKIVTSSIDKSIKVWNVDNLLDEIVKIHRQVKPIEKIHTTKNDEENSLNDTRIITHTRTSIAEWNIDNGTIIHEFTPNSSYSASIRDIDINFPSNIIVCAEKDWLSIWNFKLRKKIITVPIYEIFQVLIVKSGLEIQCLVIHDSCHKKTKNNLTANNTQSISPIPINNASSKINLTSSTKLHKLSRVSTEGDIFQPKKNINKSNSLSRISDEYTNLTCSCYVTCFDVDTKASSNVLYSVNFKSLKMRKTILSSDNLYFVLPTYNTNEKCESIELYHSSSGFFIHKILLVQCMNYSAITTLPSNKHLIGIVGSVDVPDAFGQIWDIKKRKLVINKIYGWNGVCSPDGKYIVIAPDSGGLELISLSIILSNSKSTHKLPISNIDTKNSRSSYFIGEKTIFIPPTPQGIYSNITLFVNNGKHLIYYHNGTRKISIFRVLDQKCIGEMEYNGKIKDIKRVGNSDNCDSILIASEDGTLSHMIACDVGVDWTQTINNVGNKKNTDSNYDQVSYVYDKLAKVPCRVGFKRPQMKLKQKFKRIVNIAIISNKMKKSLYKDECTIF</sequence>
<dbReference type="Pfam" id="PF13271">
    <property type="entry name" value="DUF4062"/>
    <property type="match status" value="1"/>
</dbReference>
<proteinExistence type="predicted"/>
<evidence type="ECO:0000256" key="2">
    <source>
        <dbReference type="ARBA" id="ARBA00022737"/>
    </source>
</evidence>
<dbReference type="Proteomes" id="UP000078046">
    <property type="component" value="Unassembled WGS sequence"/>
</dbReference>
<feature type="domain" description="NWD2 C-terminal beta-propeller" evidence="4">
    <location>
        <begin position="1720"/>
        <end position="1800"/>
    </location>
</feature>
<dbReference type="InterPro" id="IPR027417">
    <property type="entry name" value="P-loop_NTPase"/>
</dbReference>
<dbReference type="Gene3D" id="2.130.10.10">
    <property type="entry name" value="YVTN repeat-like/Quinoprotein amine dehydrogenase"/>
    <property type="match status" value="1"/>
</dbReference>